<organism evidence="2 3">
    <name type="scientific">Zancudomyces culisetae</name>
    <name type="common">Gut fungus</name>
    <name type="synonym">Smittium culisetae</name>
    <dbReference type="NCBI Taxonomy" id="1213189"/>
    <lineage>
        <taxon>Eukaryota</taxon>
        <taxon>Fungi</taxon>
        <taxon>Fungi incertae sedis</taxon>
        <taxon>Zoopagomycota</taxon>
        <taxon>Kickxellomycotina</taxon>
        <taxon>Harpellomycetes</taxon>
        <taxon>Harpellales</taxon>
        <taxon>Legeriomycetaceae</taxon>
        <taxon>Zancudomyces</taxon>
    </lineage>
</organism>
<feature type="compositionally biased region" description="Polar residues" evidence="1">
    <location>
        <begin position="995"/>
        <end position="1019"/>
    </location>
</feature>
<feature type="compositionally biased region" description="Basic and acidic residues" evidence="1">
    <location>
        <begin position="960"/>
        <end position="979"/>
    </location>
</feature>
<feature type="compositionally biased region" description="Basic and acidic residues" evidence="1">
    <location>
        <begin position="391"/>
        <end position="410"/>
    </location>
</feature>
<dbReference type="EMBL" id="LSSK01001318">
    <property type="protein sequence ID" value="OMH80054.1"/>
    <property type="molecule type" value="Genomic_DNA"/>
</dbReference>
<feature type="compositionally biased region" description="Basic and acidic residues" evidence="1">
    <location>
        <begin position="373"/>
        <end position="383"/>
    </location>
</feature>
<comment type="caution">
    <text evidence="2">The sequence shown here is derived from an EMBL/GenBank/DDBJ whole genome shotgun (WGS) entry which is preliminary data.</text>
</comment>
<feature type="compositionally biased region" description="Polar residues" evidence="1">
    <location>
        <begin position="661"/>
        <end position="682"/>
    </location>
</feature>
<feature type="compositionally biased region" description="Basic and acidic residues" evidence="1">
    <location>
        <begin position="548"/>
        <end position="560"/>
    </location>
</feature>
<feature type="compositionally biased region" description="Basic and acidic residues" evidence="1">
    <location>
        <begin position="419"/>
        <end position="438"/>
    </location>
</feature>
<feature type="region of interest" description="Disordered" evidence="1">
    <location>
        <begin position="373"/>
        <end position="439"/>
    </location>
</feature>
<feature type="compositionally biased region" description="Basic and acidic residues" evidence="1">
    <location>
        <begin position="114"/>
        <end position="131"/>
    </location>
</feature>
<feature type="region of interest" description="Disordered" evidence="1">
    <location>
        <begin position="659"/>
        <end position="682"/>
    </location>
</feature>
<gene>
    <name evidence="2" type="ORF">AX774_g6517</name>
</gene>
<feature type="compositionally biased region" description="Basic and acidic residues" evidence="1">
    <location>
        <begin position="942"/>
        <end position="951"/>
    </location>
</feature>
<feature type="region of interest" description="Disordered" evidence="1">
    <location>
        <begin position="534"/>
        <end position="617"/>
    </location>
</feature>
<evidence type="ECO:0000313" key="2">
    <source>
        <dbReference type="EMBL" id="OMH80054.1"/>
    </source>
</evidence>
<sequence length="1112" mass="124603">MAKRSSGYVDVLIRNDDSGNYKLKFAEKIEIKHEEDVELLKTIQQKPKEVVSFIRLPELKIAYSEIKKEEKEKKKEEGGREGCTKIADVYIEALKKVDTRIGLEKGRRADFSIKNDYEKGEQKDKDGEMGKNKPQRVVRGQRSLEFEDILEKLKTLETESEVEGNLGIRVKKENATELVPHKGETSQALESSLGNVQQKSNTLMYQPTHTRRLYSNDEFKNKNKVAINVSEVDSSKIAEISEGINEKIQNTIVFQVNRWNVSKIVAGNEEQENYGIVSEDNKGDVNDIYLNLNKTKIRVIPVLCKNEIYETESYDLNEINNRRKRERMVNKNEPVITTTENKLRTLLRTNDDFRVVEMVIEVVIKPQFTLKKEMHERKEDIKSDGNNAEDVENRGGEIKRLVEKDGENDTKQNGSVETPEEKQTPMQRNDNESNDTCKRQNNAFEGHVDNQVGETVPPTAKTLDNIGAESQDLNVLSAKIKKEIALVDNGDVASYKEMHVRGIQKNKDIAPNDGVTRPSKYASVNKASEILGEDKINSCGSDSGSDDGNSRNECEHKDEAFENSNVESSEGKDSSTSSTSVLVNSQNLVENDNGENVDGLKTTPRPTNEVVSRESTEDKTSKIFDFDRINKELEGTNNAYVYIDSIELSQSAKKLAELQEPGTTYSTPDTNKSSAIPSESSVPTGLLSLDSTSSIYPFTTEGVNIVLELGNELLRFLSPSAIGLPCSKPSQSHENNDGDIVAGSDGFIPDTTLNNPVEAVADGNNLLGSKDALYLLNLAGFELLINKDVVIRDIKSDRVYHYKISSNRRSGYESGIPVNAILSTKSTSVGGTTNKNFQNIILVPANLRKKNGDVYNLNTYTDSLNLSAENSSNKEDHKSGLGKFKSAEDCTSYNNYKHIDSLVKPHENNEMSAYDAISCLKPGQQTNTEAVIEKNSMLELGMKPEIEKEEEKEKDEDEEKDNKERGKGKEKQKEKEKESNVGNEKLDMEEEEKSTNINKDVSTTPKILSGADSPQTLNDTAILPKTQEIQNDAHSSSSTTRNRPVSSINKTESVPFGFEFQRTQHPVDKIIDAISTSYDRLNDKKRAFDKQRAFTSKYFSFLNRSRTKPNII</sequence>
<feature type="compositionally biased region" description="Low complexity" evidence="1">
    <location>
        <begin position="537"/>
        <end position="547"/>
    </location>
</feature>
<keyword evidence="3" id="KW-1185">Reference proteome</keyword>
<accession>A0A1R1PGE9</accession>
<feature type="compositionally biased region" description="Low complexity" evidence="1">
    <location>
        <begin position="574"/>
        <end position="589"/>
    </location>
</feature>
<reference evidence="3" key="1">
    <citation type="submission" date="2017-01" db="EMBL/GenBank/DDBJ databases">
        <authorList>
            <person name="Wang Y."/>
            <person name="White M."/>
            <person name="Kvist S."/>
            <person name="Moncalvo J.-M."/>
        </authorList>
    </citation>
    <scope>NUCLEOTIDE SEQUENCE [LARGE SCALE GENOMIC DNA]</scope>
    <source>
        <strain evidence="3">COL-18-3</strain>
    </source>
</reference>
<protein>
    <submittedName>
        <fullName evidence="2">Uncharacterized protein</fullName>
    </submittedName>
</protein>
<dbReference type="AlphaFoldDB" id="A0A1R1PGE9"/>
<evidence type="ECO:0000313" key="3">
    <source>
        <dbReference type="Proteomes" id="UP000188320"/>
    </source>
</evidence>
<feature type="region of interest" description="Disordered" evidence="1">
    <location>
        <begin position="114"/>
        <end position="138"/>
    </location>
</feature>
<name>A0A1R1PGE9_ZANCU</name>
<evidence type="ECO:0000256" key="1">
    <source>
        <dbReference type="SAM" id="MobiDB-lite"/>
    </source>
</evidence>
<feature type="compositionally biased region" description="Polar residues" evidence="1">
    <location>
        <begin position="1027"/>
        <end position="1050"/>
    </location>
</feature>
<dbReference type="Proteomes" id="UP000188320">
    <property type="component" value="Unassembled WGS sequence"/>
</dbReference>
<feature type="region of interest" description="Disordered" evidence="1">
    <location>
        <begin position="934"/>
        <end position="1050"/>
    </location>
</feature>
<proteinExistence type="predicted"/>